<gene>
    <name evidence="1" type="ORF">K4A83_19155</name>
</gene>
<dbReference type="EMBL" id="JAIHOM010000130">
    <property type="protein sequence ID" value="MCW6038375.1"/>
    <property type="molecule type" value="Genomic_DNA"/>
</dbReference>
<dbReference type="RefSeq" id="WP_026079479.1">
    <property type="nucleotide sequence ID" value="NZ_JAIHOM010000130.1"/>
</dbReference>
<reference evidence="1 2" key="1">
    <citation type="submission" date="2021-08" db="EMBL/GenBank/DDBJ databases">
        <title>Draft genome sequence of Spirulina subsalsa with high tolerance to salinity and hype-accumulation of phycocyanin.</title>
        <authorList>
            <person name="Pei H."/>
            <person name="Jiang L."/>
        </authorList>
    </citation>
    <scope>NUCLEOTIDE SEQUENCE [LARGE SCALE GENOMIC DNA]</scope>
    <source>
        <strain evidence="1 2">FACHB-351</strain>
    </source>
</reference>
<dbReference type="Proteomes" id="UP001526426">
    <property type="component" value="Unassembled WGS sequence"/>
</dbReference>
<accession>A0ABT3LA42</accession>
<evidence type="ECO:0000313" key="2">
    <source>
        <dbReference type="Proteomes" id="UP001526426"/>
    </source>
</evidence>
<proteinExistence type="predicted"/>
<evidence type="ECO:0000313" key="1">
    <source>
        <dbReference type="EMBL" id="MCW6038375.1"/>
    </source>
</evidence>
<organism evidence="1 2">
    <name type="scientific">Spirulina subsalsa FACHB-351</name>
    <dbReference type="NCBI Taxonomy" id="234711"/>
    <lineage>
        <taxon>Bacteria</taxon>
        <taxon>Bacillati</taxon>
        <taxon>Cyanobacteriota</taxon>
        <taxon>Cyanophyceae</taxon>
        <taxon>Spirulinales</taxon>
        <taxon>Spirulinaceae</taxon>
        <taxon>Spirulina</taxon>
    </lineage>
</organism>
<protein>
    <submittedName>
        <fullName evidence="1">Uncharacterized protein</fullName>
    </submittedName>
</protein>
<sequence length="66" mass="7745">MSISLQETPTYIEEFVNHILTTRRITRQDQSRLMSLLFDNVLGDQEQRVVNRIFDALHQGTVRVVD</sequence>
<name>A0ABT3LA42_9CYAN</name>
<comment type="caution">
    <text evidence="1">The sequence shown here is derived from an EMBL/GenBank/DDBJ whole genome shotgun (WGS) entry which is preliminary data.</text>
</comment>
<keyword evidence="2" id="KW-1185">Reference proteome</keyword>